<evidence type="ECO:0000256" key="1">
    <source>
        <dbReference type="ARBA" id="ARBA00004123"/>
    </source>
</evidence>
<dbReference type="Gene3D" id="3.40.140.10">
    <property type="entry name" value="Cytidine Deaminase, domain 2"/>
    <property type="match status" value="1"/>
</dbReference>
<dbReference type="GO" id="GO:0071013">
    <property type="term" value="C:catalytic step 2 spliceosome"/>
    <property type="evidence" value="ECO:0007669"/>
    <property type="project" value="TreeGrafter"/>
</dbReference>
<feature type="non-terminal residue" evidence="14">
    <location>
        <position position="2744"/>
    </location>
</feature>
<evidence type="ECO:0000256" key="10">
    <source>
        <dbReference type="ARBA" id="ARBA00071757"/>
    </source>
</evidence>
<dbReference type="InterPro" id="IPR012984">
    <property type="entry name" value="PROCT"/>
</dbReference>
<evidence type="ECO:0000256" key="12">
    <source>
        <dbReference type="PROSITE-ProRule" id="PRU00221"/>
    </source>
</evidence>
<accession>A0AAN8EN34</accession>
<dbReference type="FunFam" id="3.30.420.230:FF:000003">
    <property type="entry name" value="Pre-mRNA-processing-splicing factor 8"/>
    <property type="match status" value="1"/>
</dbReference>
<feature type="repeat" description="WD" evidence="12">
    <location>
        <begin position="2421"/>
        <end position="2471"/>
    </location>
</feature>
<dbReference type="FunFam" id="3.40.140.10:FF:000002">
    <property type="entry name" value="Pre-mRNA-processing-splicing factor 8"/>
    <property type="match status" value="1"/>
</dbReference>
<dbReference type="Pfam" id="PF08083">
    <property type="entry name" value="PROCN"/>
    <property type="match status" value="1"/>
</dbReference>
<dbReference type="PRINTS" id="PR00320">
    <property type="entry name" value="GPROTEINBRPT"/>
</dbReference>
<feature type="repeat" description="WD" evidence="12">
    <location>
        <begin position="2219"/>
        <end position="2260"/>
    </location>
</feature>
<dbReference type="InterPro" id="IPR036322">
    <property type="entry name" value="WD40_repeat_dom_sf"/>
</dbReference>
<proteinExistence type="predicted"/>
<name>A0AAN8EN34_TRICO</name>
<dbReference type="CDD" id="cd13838">
    <property type="entry name" value="RNase_H_like_Prp8_IV"/>
    <property type="match status" value="1"/>
</dbReference>
<dbReference type="Pfam" id="PF08084">
    <property type="entry name" value="PROCT"/>
    <property type="match status" value="1"/>
</dbReference>
<keyword evidence="15" id="KW-1185">Reference proteome</keyword>
<dbReference type="PROSITE" id="PS50294">
    <property type="entry name" value="WD_REPEATS_REGION"/>
    <property type="match status" value="4"/>
</dbReference>
<dbReference type="InterPro" id="IPR043172">
    <property type="entry name" value="Prp8_domainIV_palm"/>
</dbReference>
<evidence type="ECO:0000313" key="15">
    <source>
        <dbReference type="Proteomes" id="UP001331761"/>
    </source>
</evidence>
<dbReference type="InterPro" id="IPR019582">
    <property type="entry name" value="RRM_spliceosomal_PrP8"/>
</dbReference>
<dbReference type="GO" id="GO:0008237">
    <property type="term" value="F:metallopeptidase activity"/>
    <property type="evidence" value="ECO:0007669"/>
    <property type="project" value="InterPro"/>
</dbReference>
<feature type="repeat" description="WD" evidence="12">
    <location>
        <begin position="2328"/>
        <end position="2369"/>
    </location>
</feature>
<dbReference type="InterPro" id="IPR019581">
    <property type="entry name" value="Prp8_U5-snRNA-bd"/>
</dbReference>
<dbReference type="InterPro" id="IPR037518">
    <property type="entry name" value="MPN"/>
</dbReference>
<evidence type="ECO:0000256" key="8">
    <source>
        <dbReference type="ARBA" id="ARBA00023242"/>
    </source>
</evidence>
<evidence type="ECO:0000256" key="3">
    <source>
        <dbReference type="ARBA" id="ARBA00022664"/>
    </source>
</evidence>
<dbReference type="GO" id="GO:0000244">
    <property type="term" value="P:spliceosomal tri-snRNP complex assembly"/>
    <property type="evidence" value="ECO:0007669"/>
    <property type="project" value="TreeGrafter"/>
</dbReference>
<protein>
    <recommendedName>
        <fullName evidence="10">Pre-mRNA-processing-splicing factor 8</fullName>
    </recommendedName>
    <alternativeName>
        <fullName evidence="11">Splicing factor Prp8</fullName>
    </alternativeName>
</protein>
<dbReference type="SMART" id="SM00320">
    <property type="entry name" value="WD40"/>
    <property type="match status" value="6"/>
</dbReference>
<evidence type="ECO:0000256" key="5">
    <source>
        <dbReference type="ARBA" id="ARBA00022737"/>
    </source>
</evidence>
<dbReference type="CDD" id="cd00200">
    <property type="entry name" value="WD40"/>
    <property type="match status" value="1"/>
</dbReference>
<dbReference type="PANTHER" id="PTHR11140:SF0">
    <property type="entry name" value="PRE-MRNA-PROCESSING-SPLICING FACTOR 8"/>
    <property type="match status" value="1"/>
</dbReference>
<dbReference type="Gene3D" id="1.20.80.40">
    <property type="match status" value="1"/>
</dbReference>
<dbReference type="SMART" id="SM00232">
    <property type="entry name" value="JAB_MPN"/>
    <property type="match status" value="1"/>
</dbReference>
<dbReference type="InterPro" id="IPR019580">
    <property type="entry name" value="Prp8_U6-snRNA-bd"/>
</dbReference>
<sequence>MPPEHVRKIIRDHGDMTSRKFRHDKRVYLGALKYMPHAVLKLLENMPMPWEQIRDVKVLYHITGAISFVNETPRVIEPVYLAQWGTMWIMMRREKRDRRHFKRMRFPPFDDEEPPLDYADNILDVEPLEPIQMELDPEEDQTVAEWFYDHKPLASTRFVNGPTYRRWAFSIPIMATLYRLANQLLTDLTDDNYYYLFDLKSFFTAKALNVAIPGGPKFEPLIKDINLDEDWNEFNDINKVIIRAPIRTEYRIAFPYMYNNLVNALPVQVSWYHTPSVVYIKTEDPDLPAFYFDPLINPIAISGLEKTVEYLPDDDEMDEFQLPEDIVPIFEEVPLYTDNTGNGIALLWAPRPFNIRSGRTRRTIDVPLVKSWYREHCPAGMPVKVRVSYQKLLKVFVLNALKHRPPKPQKRRYLFRSFKSTKFFQTTTLDWVEAGLQVLRQGYNMLNLLIHRKNLNYLHLDYNFNLKPVKTLTTKERKKSRFGNAFHLCREILRLAKLVVDAHVQYRLNNVDAYQLADGLQYIFAHVGQLTGMYRYKYKLMRQVRMCKDLKHIIYYRFNTGAVGKGPGCGFWAPGWRVWLFFLRGITPLLERWLGNLLSRQFEGRHSKGVAKTVTKQRVESHFDLELRAAVMHDILDMMPEGIKQNKARVILQHLSEAWRCWKANIPWKVPGLPTPVENMILRYVKAKADWWTNSAHYNRERVRRGATVDKTVCKKNLGRLTRLYLKAEQERQHNYLKDGPYISAEEAVAIYTTTVHWLESRRFSPIPFPPLSYKHDTKLLILALERLKEAYSVKNRLNQSQREELALIEQAYDNPHEALSRIKRHMLTQRAFKEVGIEFMDLYTHLIPVYDIEPLEKVTDAYLDQYLWYEADKRRLFPSWVKPGDTEPPPLLVYKWCQGINNLQDVWETGEGECNVMMEAKLEKVAEKMDLTLLNRLLRLIVDHNIADYMSSKNNVLINYKDMNHTNSFGIIRGLQFASFIVQYYGLVLDLLILGLRRASEIAGPPQCPNEFLTFQYYGLVLDLLILGLRRASEIAGPPQCPNEFLTFQDIATETVHPIRLYCRYIDRIWIMFRFTADEARDLIQRYLTEHPDPNNENIVGYNNKKCWPRDARMRLMKHDVNLGRAVFWDIKVTKERTAQCFLKVDEESMSKFHNRIRQILMSSGSTTFTKIVNKWNTALIGLMTYYREAVVNTQELLDLLVKCENKIQTRIKIGLNSKMPARFPPVVFYTPKEIGGLGMLSMGHVLIPQSDLRWMQQTDAGGITHFRSGMTHDEDQLIPNLYRYIQPWEAEFIDSQRVWAEYALKRQEANAQNRRLTLEDLDDSWDRGIPRINTLFQKDRHTLAYDKGWRVRTEFKAYQILKQNPFWWTHQRHDGKLWNLNNYRTDMIQALGGVEGILEHTLFRGTYFPTWEGLFWERASGFEESMKFKKLTNAQRSGLNQIPNRRFTLWWSPTINRANVYVGFQVQLDLTGIFMHGKIPTLKISLIQIFRAHLWQKIHESVVMDLCQVFDQELDALEIQTVQKETIHPRKSYKMNSSCADIQLFAQYKWNVSRPSLMADSKDVMDSTTTQKYWIDVQLRWGDYDSHDIERYARAKFLDYTTDNMSIYPSPTGLLIAMDLAYNLYSAYGNWFPGMKPLIRQAMAKIIKANPAFYVLRERIRKGLQLYSSEPTEPYLTSQNYGELFSNQIIWFVDDTNVYRVTIHKTFEGNLTTKPINGAIFIFNPRTGQLFLKIIHTSVWAGQKRLSQLAKWKTAEEVAALIRSLPVEEQPRQIIVTRKAMLDPLEVEKFGDLILKATEPQMVLFNLYDDWLKTISSYTAFSRVILIMRGMHINPDKTKVILKPDKTTITEPHHIWPSLIDEEWIKVELALKDMILADYGKKNNVNVASLTQSEVRDIILGMEISAPSQQRQQIADIEKQTKEQSQVTATTTRTVNKHGDEIITATTSNYEAATFASRTEWRIRAISATNLHLRTQHIYVSSDDVKDTGFTYILPKNVLKKFITISDLRTQIGGFLYGVSPADNPQVKEIRCVVLVPQTGNHQQVQFPSHLPQHELLKDLEPLGWMHTQPNELPQLSPQDVTAHARILSENASWDGEKTVIITCSFTPGSVSLTAYKLTPSGYEWGRSNTDRGNNPKGYMPTHYEKVQMLLSDRFLGYFMVPGGGVWNYNFQVMQNGDEWHWKTKDEGERMSGADFDLLFSSHILSYISFIIRDENEHRHRAAVSALQYDASTGRLFSAGNDTIIRLWKVPSAGTKEAWPSHRNGATSNTLSPPPQQATFVQAMEHHTDWINDLILCCNGRFLLSASNDTTVKVWNATKHFCMSTLRTHKDYVSCLAYAKEHERAASAGYDQSIYLWDIATLTKLTTTNNTVTTSSLMGCKNSIYALAMNDSGTVIVSGSTEKVLRIWDPRTCQKIMKLRGHTENIRAVVISPDGTKARFFFVLYLCLSASADATVRLWDLGQQRCIATCLAHQEGVWTLQTDNAFSFMYSAGRDRRVFRTPICDFAQSHLLFEEDAFVKKLLLDNHDHPTALWSATWNSTIKRWPLPSDTQLSIGDGQMDDDFAHLTINSLHRSPDIVTAGATSIKQAGVLNDKRHVITKDSDDCIGLYDVLAGRKVADFGKRPFEDVVLEHNRKVFVPSWFSVDYKSGMLQITLEEGDVFSAWLSAKDAGVEDSDNKINYGGMMLRSLFEHYQHCDMGAEGSETALATAGYISIPGHTPIILSLVDCSLFTSNGIRYWYS</sequence>
<organism evidence="14 15">
    <name type="scientific">Trichostrongylus colubriformis</name>
    <name type="common">Black scour worm</name>
    <dbReference type="NCBI Taxonomy" id="6319"/>
    <lineage>
        <taxon>Eukaryota</taxon>
        <taxon>Metazoa</taxon>
        <taxon>Ecdysozoa</taxon>
        <taxon>Nematoda</taxon>
        <taxon>Chromadorea</taxon>
        <taxon>Rhabditida</taxon>
        <taxon>Rhabditina</taxon>
        <taxon>Rhabditomorpha</taxon>
        <taxon>Strongyloidea</taxon>
        <taxon>Trichostrongylidae</taxon>
        <taxon>Trichostrongylus</taxon>
    </lineage>
</organism>
<dbReference type="GO" id="GO:0030620">
    <property type="term" value="F:U2 snRNA binding"/>
    <property type="evidence" value="ECO:0007669"/>
    <property type="project" value="TreeGrafter"/>
</dbReference>
<evidence type="ECO:0000256" key="9">
    <source>
        <dbReference type="ARBA" id="ARBA00055739"/>
    </source>
</evidence>
<dbReference type="InterPro" id="IPR001680">
    <property type="entry name" value="WD40_rpt"/>
</dbReference>
<dbReference type="Pfam" id="PF12134">
    <property type="entry name" value="PRP8_domainIV"/>
    <property type="match status" value="1"/>
</dbReference>
<dbReference type="Pfam" id="PF10598">
    <property type="entry name" value="RRM_4"/>
    <property type="match status" value="1"/>
</dbReference>
<dbReference type="GO" id="GO:0017070">
    <property type="term" value="F:U6 snRNA binding"/>
    <property type="evidence" value="ECO:0007669"/>
    <property type="project" value="InterPro"/>
</dbReference>
<dbReference type="Pfam" id="PF08082">
    <property type="entry name" value="PRO8NT"/>
    <property type="match status" value="1"/>
</dbReference>
<dbReference type="Gene3D" id="2.130.10.10">
    <property type="entry name" value="YVTN repeat-like/Quinoprotein amine dehydrogenase"/>
    <property type="match status" value="2"/>
</dbReference>
<dbReference type="InterPro" id="IPR012591">
    <property type="entry name" value="PRO8NT"/>
</dbReference>
<dbReference type="PROSITE" id="PS50249">
    <property type="entry name" value="MPN"/>
    <property type="match status" value="1"/>
</dbReference>
<dbReference type="InterPro" id="IPR027652">
    <property type="entry name" value="PRP8"/>
</dbReference>
<dbReference type="InterPro" id="IPR042516">
    <property type="entry name" value="Prp8_U5-snRNA-bd_sf"/>
</dbReference>
<feature type="domain" description="MPN" evidence="13">
    <location>
        <begin position="1993"/>
        <end position="2124"/>
    </location>
</feature>
<dbReference type="Gene3D" id="3.30.420.230">
    <property type="match status" value="2"/>
</dbReference>
<keyword evidence="2 12" id="KW-0853">WD repeat</keyword>
<dbReference type="InterPro" id="IPR020472">
    <property type="entry name" value="WD40_PAC1"/>
</dbReference>
<feature type="repeat" description="WD" evidence="12">
    <location>
        <begin position="2379"/>
        <end position="2420"/>
    </location>
</feature>
<dbReference type="InterPro" id="IPR000555">
    <property type="entry name" value="JAMM/MPN+_dom"/>
</dbReference>
<evidence type="ECO:0000256" key="7">
    <source>
        <dbReference type="ARBA" id="ARBA00023187"/>
    </source>
</evidence>
<dbReference type="InterPro" id="IPR021983">
    <property type="entry name" value="PRP8_domainIV"/>
</dbReference>
<dbReference type="GO" id="GO:0097157">
    <property type="term" value="F:pre-mRNA intronic binding"/>
    <property type="evidence" value="ECO:0007669"/>
    <property type="project" value="TreeGrafter"/>
</dbReference>
<dbReference type="SUPFAM" id="SSF50978">
    <property type="entry name" value="WD40 repeat-like"/>
    <property type="match status" value="1"/>
</dbReference>
<dbReference type="PROSITE" id="PS00678">
    <property type="entry name" value="WD_REPEATS_1"/>
    <property type="match status" value="2"/>
</dbReference>
<dbReference type="GO" id="GO:0030619">
    <property type="term" value="F:U1 snRNA binding"/>
    <property type="evidence" value="ECO:0007669"/>
    <property type="project" value="TreeGrafter"/>
</dbReference>
<dbReference type="Pfam" id="PF10596">
    <property type="entry name" value="U6-snRNA_bdg"/>
    <property type="match status" value="1"/>
</dbReference>
<evidence type="ECO:0000256" key="6">
    <source>
        <dbReference type="ARBA" id="ARBA00022884"/>
    </source>
</evidence>
<keyword evidence="3" id="KW-0507">mRNA processing</keyword>
<dbReference type="InterPro" id="IPR015943">
    <property type="entry name" value="WD40/YVTN_repeat-like_dom_sf"/>
</dbReference>
<dbReference type="Gene3D" id="3.90.1570.40">
    <property type="match status" value="1"/>
</dbReference>
<dbReference type="InterPro" id="IPR012337">
    <property type="entry name" value="RNaseH-like_sf"/>
</dbReference>
<evidence type="ECO:0000259" key="13">
    <source>
        <dbReference type="PROSITE" id="PS50249"/>
    </source>
</evidence>
<dbReference type="PANTHER" id="PTHR11140">
    <property type="entry name" value="PRE-MRNA SPLICING FACTOR PRP8"/>
    <property type="match status" value="1"/>
</dbReference>
<keyword evidence="6" id="KW-0694">RNA-binding</keyword>
<comment type="function">
    <text evidence="9">Plays a role in pre-mRNA splicing as core component of precatalytic, catalytic and postcatalytic spliceosomal complexes, both of the predominant U2-type spliceosome and the minor U12-type spliceosome. Functions as a scaffold that mediates the ordered assembly of spliceosomal proteins and snRNAs. Required for the assembly of the U4/U6-U5 tri-snRNP complex, a building block of the spliceosome. Functions as a scaffold that positions spliceosomal U2, U5 and U6 snRNAs at splice sites on pre-mRNA substrates, so that splicing can occur. Interacts with both the 5' and the 3' splice site.</text>
</comment>
<evidence type="ECO:0000256" key="11">
    <source>
        <dbReference type="ARBA" id="ARBA00079260"/>
    </source>
</evidence>
<evidence type="ECO:0000256" key="4">
    <source>
        <dbReference type="ARBA" id="ARBA00022728"/>
    </source>
</evidence>
<keyword evidence="7" id="KW-0508">mRNA splicing</keyword>
<dbReference type="GO" id="GO:0030623">
    <property type="term" value="F:U5 snRNA binding"/>
    <property type="evidence" value="ECO:0007669"/>
    <property type="project" value="InterPro"/>
</dbReference>
<dbReference type="Proteomes" id="UP001331761">
    <property type="component" value="Unassembled WGS sequence"/>
</dbReference>
<keyword evidence="8" id="KW-0539">Nucleus</keyword>
<feature type="repeat" description="WD" evidence="12">
    <location>
        <begin position="2286"/>
        <end position="2327"/>
    </location>
</feature>
<keyword evidence="5" id="KW-0677">Repeat</keyword>
<keyword evidence="4" id="KW-0747">Spliceosome</keyword>
<dbReference type="EMBL" id="WIXE01025582">
    <property type="protein sequence ID" value="KAK5964596.1"/>
    <property type="molecule type" value="Genomic_DNA"/>
</dbReference>
<dbReference type="SUPFAM" id="SSF53098">
    <property type="entry name" value="Ribonuclease H-like"/>
    <property type="match status" value="3"/>
</dbReference>
<dbReference type="Pfam" id="PF10597">
    <property type="entry name" value="U5_2-snRNA_bdg"/>
    <property type="match status" value="1"/>
</dbReference>
<dbReference type="GO" id="GO:0005682">
    <property type="term" value="C:U5 snRNP"/>
    <property type="evidence" value="ECO:0007669"/>
    <property type="project" value="TreeGrafter"/>
</dbReference>
<evidence type="ECO:0000313" key="14">
    <source>
        <dbReference type="EMBL" id="KAK5964596.1"/>
    </source>
</evidence>
<dbReference type="FunFam" id="3.90.1570.40:FF:000001">
    <property type="entry name" value="Pre-mRNA-processing-splicing factor 8"/>
    <property type="match status" value="1"/>
</dbReference>
<dbReference type="PROSITE" id="PS50082">
    <property type="entry name" value="WD_REPEATS_2"/>
    <property type="match status" value="5"/>
</dbReference>
<dbReference type="InterPro" id="IPR019775">
    <property type="entry name" value="WD40_repeat_CS"/>
</dbReference>
<comment type="subcellular location">
    <subcellularLocation>
        <location evidence="1">Nucleus</location>
    </subcellularLocation>
</comment>
<dbReference type="Pfam" id="PF00400">
    <property type="entry name" value="WD40"/>
    <property type="match status" value="4"/>
</dbReference>
<dbReference type="FunFam" id="1.20.80.40:FF:000001">
    <property type="entry name" value="Pre-mRNA-processing-splicing factor 8"/>
    <property type="match status" value="1"/>
</dbReference>
<comment type="caution">
    <text evidence="14">The sequence shown here is derived from an EMBL/GenBank/DDBJ whole genome shotgun (WGS) entry which is preliminary data.</text>
</comment>
<dbReference type="Gene3D" id="3.30.43.40">
    <property type="entry name" value="Pre-mRNA-processing-splicing factor 8, U5-snRNA-binding domain"/>
    <property type="match status" value="1"/>
</dbReference>
<dbReference type="InterPro" id="IPR043173">
    <property type="entry name" value="Prp8_domainIV_fingers"/>
</dbReference>
<dbReference type="CDD" id="cd08056">
    <property type="entry name" value="MPN_PRP8"/>
    <property type="match status" value="1"/>
</dbReference>
<gene>
    <name evidence="14" type="ORF">GCK32_001805</name>
</gene>
<dbReference type="Pfam" id="PF01398">
    <property type="entry name" value="JAB"/>
    <property type="match status" value="1"/>
</dbReference>
<reference evidence="14 15" key="1">
    <citation type="submission" date="2019-10" db="EMBL/GenBank/DDBJ databases">
        <title>Assembly and Annotation for the nematode Trichostrongylus colubriformis.</title>
        <authorList>
            <person name="Martin J."/>
        </authorList>
    </citation>
    <scope>NUCLEOTIDE SEQUENCE [LARGE SCALE GENOMIC DNA]</scope>
    <source>
        <strain evidence="14">G859</strain>
        <tissue evidence="14">Whole worm</tissue>
    </source>
</reference>
<evidence type="ECO:0000256" key="2">
    <source>
        <dbReference type="ARBA" id="ARBA00022574"/>
    </source>
</evidence>
<dbReference type="InterPro" id="IPR012592">
    <property type="entry name" value="PROCN"/>
</dbReference>